<reference evidence="9" key="1">
    <citation type="submission" date="2018-05" db="EMBL/GenBank/DDBJ databases">
        <title>Draft genome sequence of Stemphylium lycopersici strain CIDEFI 213.</title>
        <authorList>
            <person name="Medina R."/>
            <person name="Franco M.E.E."/>
            <person name="Lucentini C.G."/>
            <person name="Saparrat M.C.N."/>
            <person name="Balatti P.A."/>
        </authorList>
    </citation>
    <scope>NUCLEOTIDE SEQUENCE [LARGE SCALE GENOMIC DNA]</scope>
    <source>
        <strain evidence="9">CIDEFI 213</strain>
    </source>
</reference>
<dbReference type="AlphaFoldDB" id="A0A364MXX0"/>
<sequence>MGHRHPSRSHCNVALLSRLVQTPNSTSTHFEARNMKHLATEVITPAECVRKTQAGDKVNVHYRGTLQDGTEFDASYNRGQPLSFSVGQGQVIKGWDQGLLDMCPGEKRKLTIQPEWAYGSRGAGPIPANSVLIFESELVSIDGVDKEEL</sequence>
<dbReference type="FunFam" id="3.10.50.40:FF:000006">
    <property type="entry name" value="Peptidyl-prolyl cis-trans isomerase"/>
    <property type="match status" value="1"/>
</dbReference>
<comment type="function">
    <text evidence="2">PPIases accelerate the folding of proteins. It catalyzes the cis-trans isomerization of proline imidic peptide bonds in oligopeptides.</text>
</comment>
<dbReference type="EC" id="5.2.1.8" evidence="3 6"/>
<gene>
    <name evidence="8" type="ORF">DDE83_006747</name>
</gene>
<evidence type="ECO:0000313" key="9">
    <source>
        <dbReference type="Proteomes" id="UP000249619"/>
    </source>
</evidence>
<dbReference type="Gene3D" id="3.10.50.40">
    <property type="match status" value="1"/>
</dbReference>
<evidence type="ECO:0000256" key="6">
    <source>
        <dbReference type="PROSITE-ProRule" id="PRU00277"/>
    </source>
</evidence>
<dbReference type="EMBL" id="QGDH01000109">
    <property type="protein sequence ID" value="RAR06807.1"/>
    <property type="molecule type" value="Genomic_DNA"/>
</dbReference>
<dbReference type="PANTHER" id="PTHR45779:SF7">
    <property type="entry name" value="PEPTIDYLPROLYL ISOMERASE"/>
    <property type="match status" value="1"/>
</dbReference>
<evidence type="ECO:0000259" key="7">
    <source>
        <dbReference type="PROSITE" id="PS50059"/>
    </source>
</evidence>
<dbReference type="InterPro" id="IPR046357">
    <property type="entry name" value="PPIase_dom_sf"/>
</dbReference>
<keyword evidence="5 6" id="KW-0413">Isomerase</keyword>
<evidence type="ECO:0000256" key="3">
    <source>
        <dbReference type="ARBA" id="ARBA00013194"/>
    </source>
</evidence>
<proteinExistence type="predicted"/>
<dbReference type="STRING" id="183478.A0A364MXX0"/>
<keyword evidence="4 6" id="KW-0697">Rotamase</keyword>
<dbReference type="InterPro" id="IPR001179">
    <property type="entry name" value="PPIase_FKBP_dom"/>
</dbReference>
<organism evidence="8 9">
    <name type="scientific">Stemphylium lycopersici</name>
    <name type="common">Tomato gray leaf spot disease fungus</name>
    <name type="synonym">Thyrospora lycopersici</name>
    <dbReference type="NCBI Taxonomy" id="183478"/>
    <lineage>
        <taxon>Eukaryota</taxon>
        <taxon>Fungi</taxon>
        <taxon>Dikarya</taxon>
        <taxon>Ascomycota</taxon>
        <taxon>Pezizomycotina</taxon>
        <taxon>Dothideomycetes</taxon>
        <taxon>Pleosporomycetidae</taxon>
        <taxon>Pleosporales</taxon>
        <taxon>Pleosporineae</taxon>
        <taxon>Pleosporaceae</taxon>
        <taxon>Stemphylium</taxon>
    </lineage>
</organism>
<accession>A0A364MXX0</accession>
<dbReference type="InterPro" id="IPR044609">
    <property type="entry name" value="FKBP2/11"/>
</dbReference>
<dbReference type="Proteomes" id="UP000249619">
    <property type="component" value="Unassembled WGS sequence"/>
</dbReference>
<dbReference type="PROSITE" id="PS50059">
    <property type="entry name" value="FKBP_PPIASE"/>
    <property type="match status" value="1"/>
</dbReference>
<dbReference type="Pfam" id="PF00254">
    <property type="entry name" value="FKBP_C"/>
    <property type="match status" value="1"/>
</dbReference>
<evidence type="ECO:0000313" key="8">
    <source>
        <dbReference type="EMBL" id="RAR06807.1"/>
    </source>
</evidence>
<evidence type="ECO:0000256" key="4">
    <source>
        <dbReference type="ARBA" id="ARBA00023110"/>
    </source>
</evidence>
<dbReference type="GO" id="GO:0005783">
    <property type="term" value="C:endoplasmic reticulum"/>
    <property type="evidence" value="ECO:0007669"/>
    <property type="project" value="TreeGrafter"/>
</dbReference>
<evidence type="ECO:0000256" key="5">
    <source>
        <dbReference type="ARBA" id="ARBA00023235"/>
    </source>
</evidence>
<keyword evidence="9" id="KW-1185">Reference proteome</keyword>
<evidence type="ECO:0000256" key="1">
    <source>
        <dbReference type="ARBA" id="ARBA00000971"/>
    </source>
</evidence>
<feature type="domain" description="PPIase FKBP-type" evidence="7">
    <location>
        <begin position="55"/>
        <end position="142"/>
    </location>
</feature>
<comment type="catalytic activity">
    <reaction evidence="1 6">
        <text>[protein]-peptidylproline (omega=180) = [protein]-peptidylproline (omega=0)</text>
        <dbReference type="Rhea" id="RHEA:16237"/>
        <dbReference type="Rhea" id="RHEA-COMP:10747"/>
        <dbReference type="Rhea" id="RHEA-COMP:10748"/>
        <dbReference type="ChEBI" id="CHEBI:83833"/>
        <dbReference type="ChEBI" id="CHEBI:83834"/>
        <dbReference type="EC" id="5.2.1.8"/>
    </reaction>
</comment>
<dbReference type="GO" id="GO:0003755">
    <property type="term" value="F:peptidyl-prolyl cis-trans isomerase activity"/>
    <property type="evidence" value="ECO:0007669"/>
    <property type="project" value="UniProtKB-KW"/>
</dbReference>
<name>A0A364MXX0_STELY</name>
<protein>
    <recommendedName>
        <fullName evidence="3 6">peptidylprolyl isomerase</fullName>
        <ecNumber evidence="3 6">5.2.1.8</ecNumber>
    </recommendedName>
</protein>
<evidence type="ECO:0000256" key="2">
    <source>
        <dbReference type="ARBA" id="ARBA00002388"/>
    </source>
</evidence>
<comment type="caution">
    <text evidence="8">The sequence shown here is derived from an EMBL/GenBank/DDBJ whole genome shotgun (WGS) entry which is preliminary data.</text>
</comment>
<dbReference type="SUPFAM" id="SSF54534">
    <property type="entry name" value="FKBP-like"/>
    <property type="match status" value="1"/>
</dbReference>
<dbReference type="PANTHER" id="PTHR45779">
    <property type="entry name" value="PEPTIDYLPROLYL ISOMERASE"/>
    <property type="match status" value="1"/>
</dbReference>